<feature type="compositionally biased region" description="Polar residues" evidence="1">
    <location>
        <begin position="10"/>
        <end position="39"/>
    </location>
</feature>
<keyword evidence="3" id="KW-1185">Reference proteome</keyword>
<comment type="caution">
    <text evidence="2">The sequence shown here is derived from an EMBL/GenBank/DDBJ whole genome shotgun (WGS) entry which is preliminary data.</text>
</comment>
<feature type="region of interest" description="Disordered" evidence="1">
    <location>
        <begin position="1"/>
        <end position="83"/>
    </location>
</feature>
<organism evidence="2 3">
    <name type="scientific">Rhizopogon vesiculosus</name>
    <dbReference type="NCBI Taxonomy" id="180088"/>
    <lineage>
        <taxon>Eukaryota</taxon>
        <taxon>Fungi</taxon>
        <taxon>Dikarya</taxon>
        <taxon>Basidiomycota</taxon>
        <taxon>Agaricomycotina</taxon>
        <taxon>Agaricomycetes</taxon>
        <taxon>Agaricomycetidae</taxon>
        <taxon>Boletales</taxon>
        <taxon>Suillineae</taxon>
        <taxon>Rhizopogonaceae</taxon>
        <taxon>Rhizopogon</taxon>
    </lineage>
</organism>
<proteinExistence type="predicted"/>
<evidence type="ECO:0000256" key="1">
    <source>
        <dbReference type="SAM" id="MobiDB-lite"/>
    </source>
</evidence>
<dbReference type="AlphaFoldDB" id="A0A1J8R891"/>
<feature type="compositionally biased region" description="Basic residues" evidence="1">
    <location>
        <begin position="57"/>
        <end position="70"/>
    </location>
</feature>
<sequence length="146" mass="16289">MVDLTAEPLHNSTSRLSTAPSNHGPKATTTKPENRTSNGPRREKSRLSPKQYSPAQLKKKKPGVNKKSKLQKQLEAEKKTPKMNASVANSLILALQIFPCIIPTTRMPMYYLHGCPHTTHVDARTMITRTYALAISQNQLSRTSPR</sequence>
<dbReference type="EMBL" id="LVVM01000724">
    <property type="protein sequence ID" value="OJA20116.1"/>
    <property type="molecule type" value="Genomic_DNA"/>
</dbReference>
<protein>
    <submittedName>
        <fullName evidence="2">Uncharacterized protein</fullName>
    </submittedName>
</protein>
<evidence type="ECO:0000313" key="3">
    <source>
        <dbReference type="Proteomes" id="UP000183567"/>
    </source>
</evidence>
<accession>A0A1J8R891</accession>
<dbReference type="Proteomes" id="UP000183567">
    <property type="component" value="Unassembled WGS sequence"/>
</dbReference>
<gene>
    <name evidence="2" type="ORF">AZE42_04104</name>
</gene>
<name>A0A1J8R891_9AGAM</name>
<reference evidence="2 3" key="1">
    <citation type="submission" date="2016-03" db="EMBL/GenBank/DDBJ databases">
        <title>Comparative genomics of the ectomycorrhizal sister species Rhizopogon vinicolor and Rhizopogon vesiculosus (Basidiomycota: Boletales) reveals a divergence of the mating type B locus.</title>
        <authorList>
            <person name="Mujic A.B."/>
            <person name="Kuo A."/>
            <person name="Tritt A."/>
            <person name="Lipzen A."/>
            <person name="Chen C."/>
            <person name="Johnson J."/>
            <person name="Sharma A."/>
            <person name="Barry K."/>
            <person name="Grigoriev I.V."/>
            <person name="Spatafora J.W."/>
        </authorList>
    </citation>
    <scope>NUCLEOTIDE SEQUENCE [LARGE SCALE GENOMIC DNA]</scope>
    <source>
        <strain evidence="2 3">AM-OR11-056</strain>
    </source>
</reference>
<evidence type="ECO:0000313" key="2">
    <source>
        <dbReference type="EMBL" id="OJA20116.1"/>
    </source>
</evidence>